<evidence type="ECO:0000313" key="3">
    <source>
        <dbReference type="Proteomes" id="UP000501451"/>
    </source>
</evidence>
<feature type="domain" description="N-acetyltransferase" evidence="1">
    <location>
        <begin position="18"/>
        <end position="175"/>
    </location>
</feature>
<dbReference type="PROSITE" id="PS51186">
    <property type="entry name" value="GNAT"/>
    <property type="match status" value="1"/>
</dbReference>
<dbReference type="InterPro" id="IPR051531">
    <property type="entry name" value="N-acetyltransferase"/>
</dbReference>
<reference evidence="2 3" key="1">
    <citation type="journal article" date="2017" name="Int. J. Syst. Evol. Microbiol.">
        <title>Jeotgalibaca porci sp. nov. and Jeotgalibaca arthritidis sp. nov., isolated from pigs, and emended description of the genus Jeotgalibaca.</title>
        <authorList>
            <person name="Zamora L."/>
            <person name="Perez-Sancho M."/>
            <person name="Dominguez L."/>
            <person name="Fernandez-Garayzabal J.F."/>
            <person name="Vela A.I."/>
        </authorList>
    </citation>
    <scope>NUCLEOTIDE SEQUENCE [LARGE SCALE GENOMIC DNA]</scope>
    <source>
        <strain evidence="2 3">CECT 9157</strain>
    </source>
</reference>
<dbReference type="Pfam" id="PF13302">
    <property type="entry name" value="Acetyltransf_3"/>
    <property type="match status" value="1"/>
</dbReference>
<organism evidence="2 3">
    <name type="scientific">Jeotgalibaca arthritidis</name>
    <dbReference type="NCBI Taxonomy" id="1868794"/>
    <lineage>
        <taxon>Bacteria</taxon>
        <taxon>Bacillati</taxon>
        <taxon>Bacillota</taxon>
        <taxon>Bacilli</taxon>
        <taxon>Lactobacillales</taxon>
        <taxon>Carnobacteriaceae</taxon>
        <taxon>Jeotgalibaca</taxon>
    </lineage>
</organism>
<keyword evidence="2" id="KW-0808">Transferase</keyword>
<dbReference type="Gene3D" id="3.40.630.30">
    <property type="match status" value="1"/>
</dbReference>
<dbReference type="PANTHER" id="PTHR43792">
    <property type="entry name" value="GNAT FAMILY, PUTATIVE (AFU_ORTHOLOGUE AFUA_3G00765)-RELATED-RELATED"/>
    <property type="match status" value="1"/>
</dbReference>
<dbReference type="PANTHER" id="PTHR43792:SF1">
    <property type="entry name" value="N-ACETYLTRANSFERASE DOMAIN-CONTAINING PROTEIN"/>
    <property type="match status" value="1"/>
</dbReference>
<accession>A0A6G7KA82</accession>
<dbReference type="Proteomes" id="UP000501451">
    <property type="component" value="Chromosome"/>
</dbReference>
<dbReference type="KEGG" id="jar:G7057_06865"/>
<dbReference type="InterPro" id="IPR000182">
    <property type="entry name" value="GNAT_dom"/>
</dbReference>
<dbReference type="InterPro" id="IPR016181">
    <property type="entry name" value="Acyl_CoA_acyltransferase"/>
</dbReference>
<name>A0A6G7KA82_9LACT</name>
<protein>
    <submittedName>
        <fullName evidence="2">GNAT family N-acetyltransferase</fullName>
    </submittedName>
</protein>
<proteinExistence type="predicted"/>
<keyword evidence="3" id="KW-1185">Reference proteome</keyword>
<dbReference type="RefSeq" id="WP_166162257.1">
    <property type="nucleotide sequence ID" value="NZ_CP049740.1"/>
</dbReference>
<evidence type="ECO:0000313" key="2">
    <source>
        <dbReference type="EMBL" id="QII82179.1"/>
    </source>
</evidence>
<dbReference type="SUPFAM" id="SSF55729">
    <property type="entry name" value="Acyl-CoA N-acyltransferases (Nat)"/>
    <property type="match status" value="1"/>
</dbReference>
<evidence type="ECO:0000259" key="1">
    <source>
        <dbReference type="PROSITE" id="PS51186"/>
    </source>
</evidence>
<dbReference type="EMBL" id="CP049740">
    <property type="protein sequence ID" value="QII82179.1"/>
    <property type="molecule type" value="Genomic_DNA"/>
</dbReference>
<gene>
    <name evidence="2" type="ORF">G7057_06865</name>
</gene>
<dbReference type="GO" id="GO:0016747">
    <property type="term" value="F:acyltransferase activity, transferring groups other than amino-acyl groups"/>
    <property type="evidence" value="ECO:0007669"/>
    <property type="project" value="InterPro"/>
</dbReference>
<sequence length="187" mass="21662">MANLFALAHNRSIDSQRLLLRPVCLADAVDMFEYASDAETVRFVFDQHQTLDETKETISHFFMKEPLGKYAIELKEESKMIGTIDIRPDFTHKKAELGYTLNRHYWGKGYMTEAAESLVALAFNELGMEKVLAMHDLRNPASARVMLRLGMQHEGVLRHHQFHKGEFVDMAIYGILKDEYLRNQRLD</sequence>
<dbReference type="AlphaFoldDB" id="A0A6G7KA82"/>